<sequence>MVPLLILTVSLLSRFLPTLRWSFLISDIRRCKCL</sequence>
<accession>J9GQP7</accession>
<organism evidence="1">
    <name type="scientific">gut metagenome</name>
    <dbReference type="NCBI Taxonomy" id="749906"/>
    <lineage>
        <taxon>unclassified sequences</taxon>
        <taxon>metagenomes</taxon>
        <taxon>organismal metagenomes</taxon>
    </lineage>
</organism>
<name>J9GQP7_9ZZZZ</name>
<gene>
    <name evidence="1" type="ORF">EVA_01745</name>
</gene>
<dbReference type="AlphaFoldDB" id="J9GQP7"/>
<protein>
    <submittedName>
        <fullName evidence="1">Uncharacterized protein</fullName>
    </submittedName>
</protein>
<proteinExistence type="predicted"/>
<evidence type="ECO:0000313" key="1">
    <source>
        <dbReference type="EMBL" id="EJX10144.1"/>
    </source>
</evidence>
<dbReference type="EMBL" id="AMCI01000242">
    <property type="protein sequence ID" value="EJX10144.1"/>
    <property type="molecule type" value="Genomic_DNA"/>
</dbReference>
<reference evidence="1" key="1">
    <citation type="journal article" date="2012" name="PLoS ONE">
        <title>Gene sets for utilization of primary and secondary nutrition supplies in the distal gut of endangered iberian lynx.</title>
        <authorList>
            <person name="Alcaide M."/>
            <person name="Messina E."/>
            <person name="Richter M."/>
            <person name="Bargiela R."/>
            <person name="Peplies J."/>
            <person name="Huws S.A."/>
            <person name="Newbold C.J."/>
            <person name="Golyshin P.N."/>
            <person name="Simon M.A."/>
            <person name="Lopez G."/>
            <person name="Yakimov M.M."/>
            <person name="Ferrer M."/>
        </authorList>
    </citation>
    <scope>NUCLEOTIDE SEQUENCE</scope>
</reference>
<comment type="caution">
    <text evidence="1">The sequence shown here is derived from an EMBL/GenBank/DDBJ whole genome shotgun (WGS) entry which is preliminary data.</text>
</comment>